<gene>
    <name evidence="1" type="ORF">RBJ67_09590</name>
</gene>
<reference evidence="1 2" key="1">
    <citation type="submission" date="2023-08" db="EMBL/GenBank/DDBJ databases">
        <authorList>
            <person name="Dale J."/>
        </authorList>
    </citation>
    <scope>NUCLEOTIDE SEQUENCE [LARGE SCALE GENOMIC DNA]</scope>
    <source>
        <strain evidence="1 2">2023EL-00788</strain>
    </source>
</reference>
<dbReference type="AlphaFoldDB" id="A0AAW8H8U0"/>
<organism evidence="1 2">
    <name type="scientific">Enterobacter soli</name>
    <dbReference type="NCBI Taxonomy" id="885040"/>
    <lineage>
        <taxon>Bacteria</taxon>
        <taxon>Pseudomonadati</taxon>
        <taxon>Pseudomonadota</taxon>
        <taxon>Gammaproteobacteria</taxon>
        <taxon>Enterobacterales</taxon>
        <taxon>Enterobacteriaceae</taxon>
        <taxon>Enterobacter</taxon>
    </lineage>
</organism>
<name>A0AAW8H8U0_9ENTR</name>
<accession>A0AAW8H8U0</accession>
<dbReference type="EMBL" id="JAVDKS010000003">
    <property type="protein sequence ID" value="MDQ2256399.1"/>
    <property type="molecule type" value="Genomic_DNA"/>
</dbReference>
<dbReference type="RefSeq" id="WP_306684370.1">
    <property type="nucleotide sequence ID" value="NZ_JAVDKR010000012.1"/>
</dbReference>
<dbReference type="Proteomes" id="UP001225042">
    <property type="component" value="Unassembled WGS sequence"/>
</dbReference>
<keyword evidence="2" id="KW-1185">Reference proteome</keyword>
<comment type="caution">
    <text evidence="1">The sequence shown here is derived from an EMBL/GenBank/DDBJ whole genome shotgun (WGS) entry which is preliminary data.</text>
</comment>
<evidence type="ECO:0000313" key="2">
    <source>
        <dbReference type="Proteomes" id="UP001225042"/>
    </source>
</evidence>
<sequence>MIFDRKKDIEETYDSSKLLCNGYNYTPILYALNIAESLHKTPPNGRYTSRRERFILSLDLKQYSQSSSLPDAVNDYIIIAVKFLSEEQVSIKNKSRNYFVKLYDQNYLVECYHDSLVNNTPLPNLFTRFACGWFVDFPDYALCFLDSTLKNKYEELSNLFKKNLVLCILSEDFSDEEILKLYTLGPISKVIWMSGSGHVSHYSCTALFDLFCRNMYRLEWSVKNNHNASFIIEDELRSKVVSRVKLLIKKIELKKYNIGIYFDYGIKSDYIDYHLSYLRSICEQLMNDLFSDAFHEHSSAIETIQRFVDNCNYRIDTINGLNSLVNDLNKCVYVIPQNKYLYKIEHSNTLFHETNIAGIYKELLSISNKKPYINFTQEELNGNGRTDIQIKHNKETIGIIEVKLLKRGDENRTEVIRKGLDQLYERYSQNHYRRIENNIILQLVLFCYDPNMTNLINTVTNAIEEHERRVKVKFSAYDTSRRNVIRIKLEESYYLLKTRVEYIDIIIVKLENKYNNDRLAKKNYKKS</sequence>
<protein>
    <submittedName>
        <fullName evidence="1">Uncharacterized protein</fullName>
    </submittedName>
</protein>
<evidence type="ECO:0000313" key="1">
    <source>
        <dbReference type="EMBL" id="MDQ2256399.1"/>
    </source>
</evidence>
<proteinExistence type="predicted"/>